<organism evidence="2 3">
    <name type="scientific">Rhizophagus clarus</name>
    <dbReference type="NCBI Taxonomy" id="94130"/>
    <lineage>
        <taxon>Eukaryota</taxon>
        <taxon>Fungi</taxon>
        <taxon>Fungi incertae sedis</taxon>
        <taxon>Mucoromycota</taxon>
        <taxon>Glomeromycotina</taxon>
        <taxon>Glomeromycetes</taxon>
        <taxon>Glomerales</taxon>
        <taxon>Glomeraceae</taxon>
        <taxon>Rhizophagus</taxon>
    </lineage>
</organism>
<feature type="compositionally biased region" description="Polar residues" evidence="1">
    <location>
        <begin position="229"/>
        <end position="254"/>
    </location>
</feature>
<protein>
    <submittedName>
        <fullName evidence="2">Uncharacterized protein</fullName>
    </submittedName>
</protein>
<dbReference type="Proteomes" id="UP000615446">
    <property type="component" value="Unassembled WGS sequence"/>
</dbReference>
<dbReference type="EMBL" id="BLAL01000068">
    <property type="protein sequence ID" value="GES83290.1"/>
    <property type="molecule type" value="Genomic_DNA"/>
</dbReference>
<feature type="region of interest" description="Disordered" evidence="1">
    <location>
        <begin position="98"/>
        <end position="136"/>
    </location>
</feature>
<evidence type="ECO:0000256" key="1">
    <source>
        <dbReference type="SAM" id="MobiDB-lite"/>
    </source>
</evidence>
<dbReference type="AlphaFoldDB" id="A0A8H3LBE5"/>
<name>A0A8H3LBE5_9GLOM</name>
<evidence type="ECO:0000313" key="2">
    <source>
        <dbReference type="EMBL" id="GES83290.1"/>
    </source>
</evidence>
<proteinExistence type="predicted"/>
<feature type="compositionally biased region" description="Polar residues" evidence="1">
    <location>
        <begin position="98"/>
        <end position="110"/>
    </location>
</feature>
<feature type="region of interest" description="Disordered" evidence="1">
    <location>
        <begin position="196"/>
        <end position="254"/>
    </location>
</feature>
<sequence>MAYVNIYSEDYEKKIRIVKINNNRQIFITPVDTSTCTICGHFEHDYTNCTNKDKIEAFLRNPKEARITPDNNIKSSAPYLFKRGRNFSFNNDPLINKANKNVSYNQTPENTNKHRDRSRSRSRRNPINDPYHYEINHTDVSNYNNKITQIENNLAHLTSRQYKDVIDKIQEIQNTLKFINRIDQTQNTILQMVKEIKNQQPTYKRNSRSSSPKKPTNKYRRNSVDDKPSNTPNLRSNTYYTTPPINHNMNDQNSYYESDNYENLTQQSVSSSQQENFYPLNEVTEDIDIHTVIAESETTGQPSFKISNLIPTSWGVYPKSGQ</sequence>
<accession>A0A8H3LBE5</accession>
<reference evidence="2" key="1">
    <citation type="submission" date="2019-10" db="EMBL/GenBank/DDBJ databases">
        <title>Conservation and host-specific expression of non-tandemly repeated heterogenous ribosome RNA gene in arbuscular mycorrhizal fungi.</title>
        <authorList>
            <person name="Maeda T."/>
            <person name="Kobayashi Y."/>
            <person name="Nakagawa T."/>
            <person name="Ezawa T."/>
            <person name="Yamaguchi K."/>
            <person name="Bino T."/>
            <person name="Nishimoto Y."/>
            <person name="Shigenobu S."/>
            <person name="Kawaguchi M."/>
        </authorList>
    </citation>
    <scope>NUCLEOTIDE SEQUENCE</scope>
    <source>
        <strain evidence="2">HR1</strain>
    </source>
</reference>
<gene>
    <name evidence="2" type="ORF">RCL2_001044900</name>
</gene>
<feature type="compositionally biased region" description="Basic residues" evidence="1">
    <location>
        <begin position="114"/>
        <end position="124"/>
    </location>
</feature>
<evidence type="ECO:0000313" key="3">
    <source>
        <dbReference type="Proteomes" id="UP000615446"/>
    </source>
</evidence>
<comment type="caution">
    <text evidence="2">The sequence shown here is derived from an EMBL/GenBank/DDBJ whole genome shotgun (WGS) entry which is preliminary data.</text>
</comment>